<proteinExistence type="predicted"/>
<gene>
    <name evidence="1" type="ORF">TNIN_65911</name>
</gene>
<name>A0A8X6Y775_9ARAC</name>
<dbReference type="AlphaFoldDB" id="A0A8X6Y775"/>
<organism evidence="1 2">
    <name type="scientific">Trichonephila inaurata madagascariensis</name>
    <dbReference type="NCBI Taxonomy" id="2747483"/>
    <lineage>
        <taxon>Eukaryota</taxon>
        <taxon>Metazoa</taxon>
        <taxon>Ecdysozoa</taxon>
        <taxon>Arthropoda</taxon>
        <taxon>Chelicerata</taxon>
        <taxon>Arachnida</taxon>
        <taxon>Araneae</taxon>
        <taxon>Araneomorphae</taxon>
        <taxon>Entelegynae</taxon>
        <taxon>Araneoidea</taxon>
        <taxon>Nephilidae</taxon>
        <taxon>Trichonephila</taxon>
        <taxon>Trichonephila inaurata</taxon>
    </lineage>
</organism>
<dbReference type="OrthoDB" id="10324748at2759"/>
<accession>A0A8X6Y775</accession>
<dbReference type="EMBL" id="BMAV01016548">
    <property type="protein sequence ID" value="GFY67390.1"/>
    <property type="molecule type" value="Genomic_DNA"/>
</dbReference>
<reference evidence="1" key="1">
    <citation type="submission" date="2020-08" db="EMBL/GenBank/DDBJ databases">
        <title>Multicomponent nature underlies the extraordinary mechanical properties of spider dragline silk.</title>
        <authorList>
            <person name="Kono N."/>
            <person name="Nakamura H."/>
            <person name="Mori M."/>
            <person name="Yoshida Y."/>
            <person name="Ohtoshi R."/>
            <person name="Malay A.D."/>
            <person name="Moran D.A.P."/>
            <person name="Tomita M."/>
            <person name="Numata K."/>
            <person name="Arakawa K."/>
        </authorList>
    </citation>
    <scope>NUCLEOTIDE SEQUENCE</scope>
</reference>
<keyword evidence="2" id="KW-1185">Reference proteome</keyword>
<dbReference type="Proteomes" id="UP000886998">
    <property type="component" value="Unassembled WGS sequence"/>
</dbReference>
<evidence type="ECO:0000313" key="2">
    <source>
        <dbReference type="Proteomes" id="UP000886998"/>
    </source>
</evidence>
<evidence type="ECO:0000313" key="1">
    <source>
        <dbReference type="EMBL" id="GFY67390.1"/>
    </source>
</evidence>
<protein>
    <submittedName>
        <fullName evidence="1">Uncharacterized protein</fullName>
    </submittedName>
</protein>
<comment type="caution">
    <text evidence="1">The sequence shown here is derived from an EMBL/GenBank/DDBJ whole genome shotgun (WGS) entry which is preliminary data.</text>
</comment>
<sequence>MEEWIAVPPIHLLIVWEQMGWIREKTEFRLMQPPRAAAAQWDGILPMGTFELVGKMMCVGCEDYLLGIDGDSYMYIGHESCTEVMILSSFCYAAADPFLVLPFGSQPFGNRELVLLIKNTLYMN</sequence>